<protein>
    <submittedName>
        <fullName evidence="2">Uncharacterized protein</fullName>
    </submittedName>
</protein>
<accession>A0A382W7U1</accession>
<feature type="compositionally biased region" description="Polar residues" evidence="1">
    <location>
        <begin position="1"/>
        <end position="11"/>
    </location>
</feature>
<feature type="region of interest" description="Disordered" evidence="1">
    <location>
        <begin position="1"/>
        <end position="26"/>
    </location>
</feature>
<organism evidence="2">
    <name type="scientific">marine metagenome</name>
    <dbReference type="NCBI Taxonomy" id="408172"/>
    <lineage>
        <taxon>unclassified sequences</taxon>
        <taxon>metagenomes</taxon>
        <taxon>ecological metagenomes</taxon>
    </lineage>
</organism>
<name>A0A382W7U1_9ZZZZ</name>
<sequence>MNQQTSPVKSPSTHEQDILLVKLPGA</sequence>
<evidence type="ECO:0000256" key="1">
    <source>
        <dbReference type="SAM" id="MobiDB-lite"/>
    </source>
</evidence>
<dbReference type="AlphaFoldDB" id="A0A382W7U1"/>
<gene>
    <name evidence="2" type="ORF">METZ01_LOCUS407578</name>
</gene>
<proteinExistence type="predicted"/>
<reference evidence="2" key="1">
    <citation type="submission" date="2018-05" db="EMBL/GenBank/DDBJ databases">
        <authorList>
            <person name="Lanie J.A."/>
            <person name="Ng W.-L."/>
            <person name="Kazmierczak K.M."/>
            <person name="Andrzejewski T.M."/>
            <person name="Davidsen T.M."/>
            <person name="Wayne K.J."/>
            <person name="Tettelin H."/>
            <person name="Glass J.I."/>
            <person name="Rusch D."/>
            <person name="Podicherti R."/>
            <person name="Tsui H.-C.T."/>
            <person name="Winkler M.E."/>
        </authorList>
    </citation>
    <scope>NUCLEOTIDE SEQUENCE</scope>
</reference>
<dbReference type="EMBL" id="UINC01157627">
    <property type="protein sequence ID" value="SVD54724.1"/>
    <property type="molecule type" value="Genomic_DNA"/>
</dbReference>
<evidence type="ECO:0000313" key="2">
    <source>
        <dbReference type="EMBL" id="SVD54724.1"/>
    </source>
</evidence>